<comment type="caution">
    <text evidence="2">The sequence shown here is derived from an EMBL/GenBank/DDBJ whole genome shotgun (WGS) entry which is preliminary data.</text>
</comment>
<sequence length="198" mass="22232">MPKGRIISRDGHTSPPPPHQQTIPREKKEGSLPSSGSSSRRVGEDLSSAVSCSIVMSRTRYHRTTVFLVFASVSRSLARSRAPLDAFQLDDTGCFLCTPPPFSYLFLRDTIHFSFPASRRSSLLRRGLVGAKLIWAKLNKGKGYVYFSNTKWLQIVRKICHLLKSDVITSAKIINFHKLKSGVANPDDLVYYFCFCFA</sequence>
<organism evidence="2 3">
    <name type="scientific">Caerostris darwini</name>
    <dbReference type="NCBI Taxonomy" id="1538125"/>
    <lineage>
        <taxon>Eukaryota</taxon>
        <taxon>Metazoa</taxon>
        <taxon>Ecdysozoa</taxon>
        <taxon>Arthropoda</taxon>
        <taxon>Chelicerata</taxon>
        <taxon>Arachnida</taxon>
        <taxon>Araneae</taxon>
        <taxon>Araneomorphae</taxon>
        <taxon>Entelegynae</taxon>
        <taxon>Araneoidea</taxon>
        <taxon>Araneidae</taxon>
        <taxon>Caerostris</taxon>
    </lineage>
</organism>
<feature type="region of interest" description="Disordered" evidence="1">
    <location>
        <begin position="1"/>
        <end position="43"/>
    </location>
</feature>
<evidence type="ECO:0000256" key="1">
    <source>
        <dbReference type="SAM" id="MobiDB-lite"/>
    </source>
</evidence>
<dbReference type="EMBL" id="BPLQ01006428">
    <property type="protein sequence ID" value="GIY22280.1"/>
    <property type="molecule type" value="Genomic_DNA"/>
</dbReference>
<evidence type="ECO:0000313" key="2">
    <source>
        <dbReference type="EMBL" id="GIY22280.1"/>
    </source>
</evidence>
<evidence type="ECO:0000313" key="3">
    <source>
        <dbReference type="Proteomes" id="UP001054837"/>
    </source>
</evidence>
<gene>
    <name evidence="2" type="ORF">CDAR_374891</name>
</gene>
<proteinExistence type="predicted"/>
<dbReference type="AlphaFoldDB" id="A0AAV4RPP9"/>
<keyword evidence="3" id="KW-1185">Reference proteome</keyword>
<protein>
    <submittedName>
        <fullName evidence="2">Uncharacterized protein</fullName>
    </submittedName>
</protein>
<accession>A0AAV4RPP9</accession>
<reference evidence="2 3" key="1">
    <citation type="submission" date="2021-06" db="EMBL/GenBank/DDBJ databases">
        <title>Caerostris darwini draft genome.</title>
        <authorList>
            <person name="Kono N."/>
            <person name="Arakawa K."/>
        </authorList>
    </citation>
    <scope>NUCLEOTIDE SEQUENCE [LARGE SCALE GENOMIC DNA]</scope>
</reference>
<name>A0AAV4RPP9_9ARAC</name>
<dbReference type="Proteomes" id="UP001054837">
    <property type="component" value="Unassembled WGS sequence"/>
</dbReference>